<dbReference type="GO" id="GO:0005975">
    <property type="term" value="P:carbohydrate metabolic process"/>
    <property type="evidence" value="ECO:0007669"/>
    <property type="project" value="InterPro"/>
</dbReference>
<dbReference type="Gene3D" id="1.50.10.10">
    <property type="match status" value="1"/>
</dbReference>
<accession>A0A2C1LEB1</accession>
<evidence type="ECO:0000313" key="4">
    <source>
        <dbReference type="Proteomes" id="UP000225766"/>
    </source>
</evidence>
<protein>
    <recommendedName>
        <fullName evidence="5">Unsaturated rhamnogalacturonyl hydrolase</fullName>
    </recommendedName>
</protein>
<dbReference type="InterPro" id="IPR010905">
    <property type="entry name" value="Glyco_hydro_88"/>
</dbReference>
<evidence type="ECO:0008006" key="5">
    <source>
        <dbReference type="Google" id="ProtNLM"/>
    </source>
</evidence>
<keyword evidence="2" id="KW-1133">Transmembrane helix</keyword>
<dbReference type="InterPro" id="IPR008928">
    <property type="entry name" value="6-hairpin_glycosidase_sf"/>
</dbReference>
<feature type="transmembrane region" description="Helical" evidence="2">
    <location>
        <begin position="6"/>
        <end position="27"/>
    </location>
</feature>
<sequence>MDVAIVCIVFSSIIAIIMLIDVIPILNDWIRRIKIGRYTDRKLWSISITKKGIKWINKVPKIKVTDNTRLVVIDMLKGNYTKNTIQHWQEAGLVLGISEYLKYENDDFARCEIIEFLNTKLNDEGDWKVKPKHVDVAILAYAIMKLNFIEVDKYKKALDGTWEIIQNCICEDGTVGYRKTMENYRYVDTIGFICPFLVTYGIRYQKKECVDLAMKQIMEYEKYGMLNSHYIPSHAYKTRDKIPVGLYGWGRGLGWFAIGLIDTWNELPQDSEHKIALEKSVEKFAKSVMYFQQNNGSWNWIVARNECRADSSTTAMLGWFMLHASKIKGISEECLDCADNAIKYLMGVTRRTGEVDFSQGDTKDIGVYSMLFNILPFTQGFCIRYINCYLKKIEE</sequence>
<gene>
    <name evidence="3" type="ORF">COD19_28225</name>
</gene>
<dbReference type="PANTHER" id="PTHR33886:SF8">
    <property type="entry name" value="UNSATURATED RHAMNOGALACTURONAN HYDROLASE (EUROFUNG)"/>
    <property type="match status" value="1"/>
</dbReference>
<dbReference type="RefSeq" id="WP_098841511.1">
    <property type="nucleotide sequence ID" value="NZ_NUMG01000060.1"/>
</dbReference>
<name>A0A2C1LEB1_BACCE</name>
<organism evidence="3 4">
    <name type="scientific">Bacillus cereus</name>
    <dbReference type="NCBI Taxonomy" id="1396"/>
    <lineage>
        <taxon>Bacteria</taxon>
        <taxon>Bacillati</taxon>
        <taxon>Bacillota</taxon>
        <taxon>Bacilli</taxon>
        <taxon>Bacillales</taxon>
        <taxon>Bacillaceae</taxon>
        <taxon>Bacillus</taxon>
        <taxon>Bacillus cereus group</taxon>
    </lineage>
</organism>
<dbReference type="Pfam" id="PF07470">
    <property type="entry name" value="Glyco_hydro_88"/>
    <property type="match status" value="1"/>
</dbReference>
<keyword evidence="1" id="KW-0378">Hydrolase</keyword>
<dbReference type="PANTHER" id="PTHR33886">
    <property type="entry name" value="UNSATURATED RHAMNOGALACTURONAN HYDROLASE (EUROFUNG)"/>
    <property type="match status" value="1"/>
</dbReference>
<dbReference type="SUPFAM" id="SSF48208">
    <property type="entry name" value="Six-hairpin glycosidases"/>
    <property type="match status" value="1"/>
</dbReference>
<comment type="caution">
    <text evidence="3">The sequence shown here is derived from an EMBL/GenBank/DDBJ whole genome shotgun (WGS) entry which is preliminary data.</text>
</comment>
<evidence type="ECO:0000313" key="3">
    <source>
        <dbReference type="EMBL" id="PGT96258.1"/>
    </source>
</evidence>
<evidence type="ECO:0000256" key="2">
    <source>
        <dbReference type="SAM" id="Phobius"/>
    </source>
</evidence>
<evidence type="ECO:0000256" key="1">
    <source>
        <dbReference type="ARBA" id="ARBA00022801"/>
    </source>
</evidence>
<reference evidence="3 4" key="1">
    <citation type="submission" date="2017-09" db="EMBL/GenBank/DDBJ databases">
        <title>Large-scale bioinformatics analysis of Bacillus genomes uncovers conserved roles of natural products in bacterial physiology.</title>
        <authorList>
            <consortium name="Agbiome Team Llc"/>
            <person name="Bleich R.M."/>
            <person name="Grubbs K.J."/>
            <person name="Santa Maria K.C."/>
            <person name="Allen S.E."/>
            <person name="Farag S."/>
            <person name="Shank E.A."/>
            <person name="Bowers A."/>
        </authorList>
    </citation>
    <scope>NUCLEOTIDE SEQUENCE [LARGE SCALE GENOMIC DNA]</scope>
    <source>
        <strain evidence="3 4">AFS040105</strain>
    </source>
</reference>
<dbReference type="InterPro" id="IPR012341">
    <property type="entry name" value="6hp_glycosidase-like_sf"/>
</dbReference>
<dbReference type="AlphaFoldDB" id="A0A2C1LEB1"/>
<dbReference type="Proteomes" id="UP000225766">
    <property type="component" value="Unassembled WGS sequence"/>
</dbReference>
<dbReference type="GO" id="GO:0016787">
    <property type="term" value="F:hydrolase activity"/>
    <property type="evidence" value="ECO:0007669"/>
    <property type="project" value="UniProtKB-KW"/>
</dbReference>
<keyword evidence="2" id="KW-0472">Membrane</keyword>
<dbReference type="EMBL" id="NUMG01000060">
    <property type="protein sequence ID" value="PGT96258.1"/>
    <property type="molecule type" value="Genomic_DNA"/>
</dbReference>
<dbReference type="InterPro" id="IPR052043">
    <property type="entry name" value="PolySaccharide_Degr_Enz"/>
</dbReference>
<proteinExistence type="predicted"/>
<keyword evidence="2" id="KW-0812">Transmembrane</keyword>